<proteinExistence type="predicted"/>
<gene>
    <name evidence="2" type="ORF">AAFF_G00330720</name>
</gene>
<evidence type="ECO:0000256" key="1">
    <source>
        <dbReference type="SAM" id="MobiDB-lite"/>
    </source>
</evidence>
<name>A0AAD7R6R9_9TELE</name>
<feature type="region of interest" description="Disordered" evidence="1">
    <location>
        <begin position="61"/>
        <end position="97"/>
    </location>
</feature>
<keyword evidence="3" id="KW-1185">Reference proteome</keyword>
<accession>A0AAD7R6R9</accession>
<evidence type="ECO:0000313" key="2">
    <source>
        <dbReference type="EMBL" id="KAJ8367137.1"/>
    </source>
</evidence>
<dbReference type="EMBL" id="JAINUG010000502">
    <property type="protein sequence ID" value="KAJ8367137.1"/>
    <property type="molecule type" value="Genomic_DNA"/>
</dbReference>
<comment type="caution">
    <text evidence="2">The sequence shown here is derived from an EMBL/GenBank/DDBJ whole genome shotgun (WGS) entry which is preliminary data.</text>
</comment>
<protein>
    <submittedName>
        <fullName evidence="2">Uncharacterized protein</fullName>
    </submittedName>
</protein>
<sequence>MVRPSAKAVGIRLEFTTDIQHAAGVTRSDYRSAAAGGEFWSFMHPTPCDVSTGVARPVVPVEKSCPDLNPDPGDSPKTDSGMGPDPSGAAGKKLGRFGRVIQTPRRFCCHSKFWGGLCSEHWGERGRIPCGNTPTFSDSPDR</sequence>
<evidence type="ECO:0000313" key="3">
    <source>
        <dbReference type="Proteomes" id="UP001221898"/>
    </source>
</evidence>
<reference evidence="2" key="1">
    <citation type="journal article" date="2023" name="Science">
        <title>Genome structures resolve the early diversification of teleost fishes.</title>
        <authorList>
            <person name="Parey E."/>
            <person name="Louis A."/>
            <person name="Montfort J."/>
            <person name="Bouchez O."/>
            <person name="Roques C."/>
            <person name="Iampietro C."/>
            <person name="Lluch J."/>
            <person name="Castinel A."/>
            <person name="Donnadieu C."/>
            <person name="Desvignes T."/>
            <person name="Floi Bucao C."/>
            <person name="Jouanno E."/>
            <person name="Wen M."/>
            <person name="Mejri S."/>
            <person name="Dirks R."/>
            <person name="Jansen H."/>
            <person name="Henkel C."/>
            <person name="Chen W.J."/>
            <person name="Zahm M."/>
            <person name="Cabau C."/>
            <person name="Klopp C."/>
            <person name="Thompson A.W."/>
            <person name="Robinson-Rechavi M."/>
            <person name="Braasch I."/>
            <person name="Lecointre G."/>
            <person name="Bobe J."/>
            <person name="Postlethwait J.H."/>
            <person name="Berthelot C."/>
            <person name="Roest Crollius H."/>
            <person name="Guiguen Y."/>
        </authorList>
    </citation>
    <scope>NUCLEOTIDE SEQUENCE</scope>
    <source>
        <strain evidence="2">NC1722</strain>
    </source>
</reference>
<dbReference type="Proteomes" id="UP001221898">
    <property type="component" value="Unassembled WGS sequence"/>
</dbReference>
<dbReference type="AlphaFoldDB" id="A0AAD7R6R9"/>
<organism evidence="2 3">
    <name type="scientific">Aldrovandia affinis</name>
    <dbReference type="NCBI Taxonomy" id="143900"/>
    <lineage>
        <taxon>Eukaryota</taxon>
        <taxon>Metazoa</taxon>
        <taxon>Chordata</taxon>
        <taxon>Craniata</taxon>
        <taxon>Vertebrata</taxon>
        <taxon>Euteleostomi</taxon>
        <taxon>Actinopterygii</taxon>
        <taxon>Neopterygii</taxon>
        <taxon>Teleostei</taxon>
        <taxon>Notacanthiformes</taxon>
        <taxon>Halosauridae</taxon>
        <taxon>Aldrovandia</taxon>
    </lineage>
</organism>